<dbReference type="EMBL" id="JRES01001081">
    <property type="protein sequence ID" value="KNC25689.1"/>
    <property type="molecule type" value="Genomic_DNA"/>
</dbReference>
<protein>
    <submittedName>
        <fullName evidence="1">Uncharacterized protein</fullName>
    </submittedName>
</protein>
<dbReference type="Proteomes" id="UP000037069">
    <property type="component" value="Unassembled WGS sequence"/>
</dbReference>
<feature type="non-terminal residue" evidence="1">
    <location>
        <position position="1"/>
    </location>
</feature>
<accession>A0A0L0C2P4</accession>
<reference evidence="1 2" key="1">
    <citation type="journal article" date="2015" name="Nat. Commun.">
        <title>Lucilia cuprina genome unlocks parasitic fly biology to underpin future interventions.</title>
        <authorList>
            <person name="Anstead C.A."/>
            <person name="Korhonen P.K."/>
            <person name="Young N.D."/>
            <person name="Hall R.S."/>
            <person name="Jex A.R."/>
            <person name="Murali S.C."/>
            <person name="Hughes D.S."/>
            <person name="Lee S.F."/>
            <person name="Perry T."/>
            <person name="Stroehlein A.J."/>
            <person name="Ansell B.R."/>
            <person name="Breugelmans B."/>
            <person name="Hofmann A."/>
            <person name="Qu J."/>
            <person name="Dugan S."/>
            <person name="Lee S.L."/>
            <person name="Chao H."/>
            <person name="Dinh H."/>
            <person name="Han Y."/>
            <person name="Doddapaneni H.V."/>
            <person name="Worley K.C."/>
            <person name="Muzny D.M."/>
            <person name="Ioannidis P."/>
            <person name="Waterhouse R.M."/>
            <person name="Zdobnov E.M."/>
            <person name="James P.J."/>
            <person name="Bagnall N.H."/>
            <person name="Kotze A.C."/>
            <person name="Gibbs R.A."/>
            <person name="Richards S."/>
            <person name="Batterham P."/>
            <person name="Gasser R.B."/>
        </authorList>
    </citation>
    <scope>NUCLEOTIDE SEQUENCE [LARGE SCALE GENOMIC DNA]</scope>
    <source>
        <strain evidence="1 2">LS</strain>
        <tissue evidence="1">Full body</tissue>
    </source>
</reference>
<organism evidence="1 2">
    <name type="scientific">Lucilia cuprina</name>
    <name type="common">Green bottle fly</name>
    <name type="synonym">Australian sheep blowfly</name>
    <dbReference type="NCBI Taxonomy" id="7375"/>
    <lineage>
        <taxon>Eukaryota</taxon>
        <taxon>Metazoa</taxon>
        <taxon>Ecdysozoa</taxon>
        <taxon>Arthropoda</taxon>
        <taxon>Hexapoda</taxon>
        <taxon>Insecta</taxon>
        <taxon>Pterygota</taxon>
        <taxon>Neoptera</taxon>
        <taxon>Endopterygota</taxon>
        <taxon>Diptera</taxon>
        <taxon>Brachycera</taxon>
        <taxon>Muscomorpha</taxon>
        <taxon>Oestroidea</taxon>
        <taxon>Calliphoridae</taxon>
        <taxon>Luciliinae</taxon>
        <taxon>Lucilia</taxon>
    </lineage>
</organism>
<sequence length="30" mass="3068">ESSETLAFATEPIFASLANILAFHGTLCGG</sequence>
<evidence type="ECO:0000313" key="2">
    <source>
        <dbReference type="Proteomes" id="UP000037069"/>
    </source>
</evidence>
<name>A0A0L0C2P4_LUCCU</name>
<gene>
    <name evidence="1" type="ORF">FF38_01679</name>
</gene>
<dbReference type="AlphaFoldDB" id="A0A0L0C2P4"/>
<evidence type="ECO:0000313" key="1">
    <source>
        <dbReference type="EMBL" id="KNC25689.1"/>
    </source>
</evidence>
<proteinExistence type="predicted"/>
<comment type="caution">
    <text evidence="1">The sequence shown here is derived from an EMBL/GenBank/DDBJ whole genome shotgun (WGS) entry which is preliminary data.</text>
</comment>
<keyword evidence="2" id="KW-1185">Reference proteome</keyword>